<dbReference type="EMBL" id="JACKWY010000007">
    <property type="protein sequence ID" value="MBB6715555.1"/>
    <property type="molecule type" value="Genomic_DNA"/>
</dbReference>
<dbReference type="Proteomes" id="UP000585258">
    <property type="component" value="Unassembled WGS sequence"/>
</dbReference>
<comment type="caution">
    <text evidence="1">The sequence shown here is derived from an EMBL/GenBank/DDBJ whole genome shotgun (WGS) entry which is preliminary data.</text>
</comment>
<protein>
    <submittedName>
        <fullName evidence="1">Uncharacterized protein</fullName>
    </submittedName>
</protein>
<reference evidence="1 2" key="1">
    <citation type="submission" date="2020-08" db="EMBL/GenBank/DDBJ databases">
        <title>Clostridia isolated from Swiss meat.</title>
        <authorList>
            <person name="Wambui J."/>
            <person name="Stevens M.J.A."/>
            <person name="Stephan R."/>
        </authorList>
    </citation>
    <scope>NUCLEOTIDE SEQUENCE [LARGE SCALE GENOMIC DNA]</scope>
    <source>
        <strain evidence="1 2">CM001</strain>
    </source>
</reference>
<accession>A0A7X0SDL8</accession>
<evidence type="ECO:0000313" key="1">
    <source>
        <dbReference type="EMBL" id="MBB6715555.1"/>
    </source>
</evidence>
<proteinExistence type="predicted"/>
<gene>
    <name evidence="1" type="ORF">H7E68_12645</name>
</gene>
<sequence>MIKQDRLKDIIAEYTDLMECEEEANLVILEKDINIISGGFRLREHSNKLKKYNQLQQVAIAADNYLKIISELNDDFVSLEQII</sequence>
<evidence type="ECO:0000313" key="2">
    <source>
        <dbReference type="Proteomes" id="UP000585258"/>
    </source>
</evidence>
<dbReference type="AlphaFoldDB" id="A0A7X0SDL8"/>
<name>A0A7X0SDL8_9CLOT</name>
<dbReference type="RefSeq" id="WP_185164778.1">
    <property type="nucleotide sequence ID" value="NZ_JACKWY010000007.1"/>
</dbReference>
<organism evidence="1 2">
    <name type="scientific">Clostridium gasigenes</name>
    <dbReference type="NCBI Taxonomy" id="94869"/>
    <lineage>
        <taxon>Bacteria</taxon>
        <taxon>Bacillati</taxon>
        <taxon>Bacillota</taxon>
        <taxon>Clostridia</taxon>
        <taxon>Eubacteriales</taxon>
        <taxon>Clostridiaceae</taxon>
        <taxon>Clostridium</taxon>
    </lineage>
</organism>